<keyword evidence="3" id="KW-1185">Reference proteome</keyword>
<dbReference type="Proteomes" id="UP000011715">
    <property type="component" value="Unassembled WGS sequence"/>
</dbReference>
<dbReference type="VEuPathDB" id="FungiDB:MAPG_03458"/>
<evidence type="ECO:0000313" key="2">
    <source>
        <dbReference type="EnsemblFungi" id="MAPG_03458T0"/>
    </source>
</evidence>
<reference evidence="2" key="5">
    <citation type="submission" date="2015-06" db="UniProtKB">
        <authorList>
            <consortium name="EnsemblFungi"/>
        </authorList>
    </citation>
    <scope>IDENTIFICATION</scope>
    <source>
        <strain evidence="2">ATCC 64411</strain>
    </source>
</reference>
<dbReference type="AlphaFoldDB" id="A0A0C4DU24"/>
<evidence type="ECO:0000313" key="3">
    <source>
        <dbReference type="Proteomes" id="UP000011715"/>
    </source>
</evidence>
<reference evidence="1" key="2">
    <citation type="submission" date="2010-05" db="EMBL/GenBank/DDBJ databases">
        <title>The Genome Sequence of Magnaporthe poae strain ATCC 64411.</title>
        <authorList>
            <consortium name="The Broad Institute Genome Sequencing Platform"/>
            <consortium name="Broad Institute Genome Sequencing Center for Infectious Disease"/>
            <person name="Ma L.-J."/>
            <person name="Dead R."/>
            <person name="Young S."/>
            <person name="Zeng Q."/>
            <person name="Koehrsen M."/>
            <person name="Alvarado L."/>
            <person name="Berlin A."/>
            <person name="Chapman S.B."/>
            <person name="Chen Z."/>
            <person name="Freedman E."/>
            <person name="Gellesch M."/>
            <person name="Goldberg J."/>
            <person name="Griggs A."/>
            <person name="Gujja S."/>
            <person name="Heilman E.R."/>
            <person name="Heiman D."/>
            <person name="Hepburn T."/>
            <person name="Howarth C."/>
            <person name="Jen D."/>
            <person name="Larson L."/>
            <person name="Mehta T."/>
            <person name="Neiman D."/>
            <person name="Pearson M."/>
            <person name="Roberts A."/>
            <person name="Saif S."/>
            <person name="Shea T."/>
            <person name="Shenoy N."/>
            <person name="Sisk P."/>
            <person name="Stolte C."/>
            <person name="Sykes S."/>
            <person name="Walk T."/>
            <person name="White J."/>
            <person name="Yandava C."/>
            <person name="Haas B."/>
            <person name="Nusbaum C."/>
            <person name="Birren B."/>
        </authorList>
    </citation>
    <scope>NUCLEOTIDE SEQUENCE</scope>
    <source>
        <strain evidence="1">ATCC 64411</strain>
    </source>
</reference>
<proteinExistence type="predicted"/>
<reference evidence="3" key="1">
    <citation type="submission" date="2010-05" db="EMBL/GenBank/DDBJ databases">
        <title>The genome sequence of Magnaporthe poae strain ATCC 64411.</title>
        <authorList>
            <person name="Ma L.-J."/>
            <person name="Dead R."/>
            <person name="Young S."/>
            <person name="Zeng Q."/>
            <person name="Koehrsen M."/>
            <person name="Alvarado L."/>
            <person name="Berlin A."/>
            <person name="Chapman S.B."/>
            <person name="Chen Z."/>
            <person name="Freedman E."/>
            <person name="Gellesch M."/>
            <person name="Goldberg J."/>
            <person name="Griggs A."/>
            <person name="Gujja S."/>
            <person name="Heilman E.R."/>
            <person name="Heiman D."/>
            <person name="Hepburn T."/>
            <person name="Howarth C."/>
            <person name="Jen D."/>
            <person name="Larson L."/>
            <person name="Mehta T."/>
            <person name="Neiman D."/>
            <person name="Pearson M."/>
            <person name="Roberts A."/>
            <person name="Saif S."/>
            <person name="Shea T."/>
            <person name="Shenoy N."/>
            <person name="Sisk P."/>
            <person name="Stolte C."/>
            <person name="Sykes S."/>
            <person name="Walk T."/>
            <person name="White J."/>
            <person name="Yandava C."/>
            <person name="Haas B."/>
            <person name="Nusbaum C."/>
            <person name="Birren B."/>
        </authorList>
    </citation>
    <scope>NUCLEOTIDE SEQUENCE [LARGE SCALE GENOMIC DNA]</scope>
    <source>
        <strain evidence="3">ATCC 64411 / 73-15</strain>
    </source>
</reference>
<reference evidence="2" key="4">
    <citation type="journal article" date="2015" name="G3 (Bethesda)">
        <title>Genome sequences of three phytopathogenic species of the Magnaporthaceae family of fungi.</title>
        <authorList>
            <person name="Okagaki L.H."/>
            <person name="Nunes C.C."/>
            <person name="Sailsbery J."/>
            <person name="Clay B."/>
            <person name="Brown D."/>
            <person name="John T."/>
            <person name="Oh Y."/>
            <person name="Young N."/>
            <person name="Fitzgerald M."/>
            <person name="Haas B.J."/>
            <person name="Zeng Q."/>
            <person name="Young S."/>
            <person name="Adiconis X."/>
            <person name="Fan L."/>
            <person name="Levin J.Z."/>
            <person name="Mitchell T.K."/>
            <person name="Okubara P.A."/>
            <person name="Farman M.L."/>
            <person name="Kohn L.M."/>
            <person name="Birren B."/>
            <person name="Ma L.-J."/>
            <person name="Dean R.A."/>
        </authorList>
    </citation>
    <scope>NUCLEOTIDE SEQUENCE</scope>
    <source>
        <strain evidence="2">ATCC 64411 / 73-15</strain>
    </source>
</reference>
<organism evidence="2 3">
    <name type="scientific">Magnaporthiopsis poae (strain ATCC 64411 / 73-15)</name>
    <name type="common">Kentucky bluegrass fungus</name>
    <name type="synonym">Magnaporthe poae</name>
    <dbReference type="NCBI Taxonomy" id="644358"/>
    <lineage>
        <taxon>Eukaryota</taxon>
        <taxon>Fungi</taxon>
        <taxon>Dikarya</taxon>
        <taxon>Ascomycota</taxon>
        <taxon>Pezizomycotina</taxon>
        <taxon>Sordariomycetes</taxon>
        <taxon>Sordariomycetidae</taxon>
        <taxon>Magnaporthales</taxon>
        <taxon>Magnaporthaceae</taxon>
        <taxon>Magnaporthiopsis</taxon>
    </lineage>
</organism>
<accession>A0A0C4DU24</accession>
<dbReference type="EnsemblFungi" id="MAPG_03458T0">
    <property type="protein sequence ID" value="MAPG_03458T0"/>
    <property type="gene ID" value="MAPG_03458"/>
</dbReference>
<protein>
    <submittedName>
        <fullName evidence="1 2">Uncharacterized protein</fullName>
    </submittedName>
</protein>
<dbReference type="EMBL" id="ADBL01000824">
    <property type="status" value="NOT_ANNOTATED_CDS"/>
    <property type="molecule type" value="Genomic_DNA"/>
</dbReference>
<evidence type="ECO:0000313" key="1">
    <source>
        <dbReference type="EMBL" id="KLU84415.1"/>
    </source>
</evidence>
<name>A0A0C4DU24_MAGP6</name>
<sequence length="236" mass="25753">MTLGRSAMEAMPRERAYDVRHAGEGLPEASNSWWSPMSTKAGYRVTGPRQLPGSFEARGRSRHHGFDAFPLGSNTCTVSTVPLRAILAFGKKHGACKSHRAERMPSTVAGPAAQGSLAPAPLFLDPCIGPDTATKPDPTMPRGPPFRIRSPCMLCAAFSVRLRIRRYSVARLAPFWEQGKVGNAKATIGAPQPRRDGVKETQPLTRACGMERDWDIYMYFPPKALFLSLDVGDLAT</sequence>
<gene>
    <name evidence="1" type="ORF">MAPG_03458</name>
</gene>
<reference evidence="1" key="3">
    <citation type="submission" date="2011-03" db="EMBL/GenBank/DDBJ databases">
        <title>Annotation of Magnaporthe poae ATCC 64411.</title>
        <authorList>
            <person name="Ma L.-J."/>
            <person name="Dead R."/>
            <person name="Young S.K."/>
            <person name="Zeng Q."/>
            <person name="Gargeya S."/>
            <person name="Fitzgerald M."/>
            <person name="Haas B."/>
            <person name="Abouelleil A."/>
            <person name="Alvarado L."/>
            <person name="Arachchi H.M."/>
            <person name="Berlin A."/>
            <person name="Brown A."/>
            <person name="Chapman S.B."/>
            <person name="Chen Z."/>
            <person name="Dunbar C."/>
            <person name="Freedman E."/>
            <person name="Gearin G."/>
            <person name="Gellesch M."/>
            <person name="Goldberg J."/>
            <person name="Griggs A."/>
            <person name="Gujja S."/>
            <person name="Heiman D."/>
            <person name="Howarth C."/>
            <person name="Larson L."/>
            <person name="Lui A."/>
            <person name="MacDonald P.J.P."/>
            <person name="Mehta T."/>
            <person name="Montmayeur A."/>
            <person name="Murphy C."/>
            <person name="Neiman D."/>
            <person name="Pearson M."/>
            <person name="Priest M."/>
            <person name="Roberts A."/>
            <person name="Saif S."/>
            <person name="Shea T."/>
            <person name="Shenoy N."/>
            <person name="Sisk P."/>
            <person name="Stolte C."/>
            <person name="Sykes S."/>
            <person name="Yandava C."/>
            <person name="Wortman J."/>
            <person name="Nusbaum C."/>
            <person name="Birren B."/>
        </authorList>
    </citation>
    <scope>NUCLEOTIDE SEQUENCE</scope>
    <source>
        <strain evidence="1">ATCC 64411</strain>
    </source>
</reference>
<dbReference type="EMBL" id="GL876967">
    <property type="protein sequence ID" value="KLU84415.1"/>
    <property type="molecule type" value="Genomic_DNA"/>
</dbReference>